<sequence length="29" mass="3448">MEETYRFSAVVHNEGKWYVSWCPELDIAS</sequence>
<organism evidence="1 2">
    <name type="scientific">Methanosarcina mazei (strain ATCC BAA-159 / DSM 3647 / Goe1 / Go1 / JCM 11833 / OCM 88)</name>
    <name type="common">Methanosarcina frisia</name>
    <dbReference type="NCBI Taxonomy" id="192952"/>
    <lineage>
        <taxon>Archaea</taxon>
        <taxon>Methanobacteriati</taxon>
        <taxon>Methanobacteriota</taxon>
        <taxon>Stenosarchaea group</taxon>
        <taxon>Methanomicrobia</taxon>
        <taxon>Methanosarcinales</taxon>
        <taxon>Methanosarcinaceae</taxon>
        <taxon>Methanosarcina</taxon>
    </lineage>
</organism>
<protein>
    <submittedName>
        <fullName evidence="1">Uncharacterized protein</fullName>
    </submittedName>
</protein>
<dbReference type="eggNOG" id="arCOG02412">
    <property type="taxonomic scope" value="Archaea"/>
</dbReference>
<name>Q8Q0H5_METMA</name>
<proteinExistence type="predicted"/>
<evidence type="ECO:0000313" key="1">
    <source>
        <dbReference type="EMBL" id="AAM29857.1"/>
    </source>
</evidence>
<reference evidence="1 2" key="1">
    <citation type="journal article" date="2002" name="J. Mol. Microbiol. Biotechnol.">
        <title>The genome of Methanosarcina mazei: evidence for lateral gene transfer between Bacteria and Archaea.</title>
        <authorList>
            <person name="Deppenmeier U."/>
            <person name="Johann A."/>
            <person name="Hartsch T."/>
            <person name="Merkl R."/>
            <person name="Schmitz R.A."/>
            <person name="Martinez-Arias R."/>
            <person name="Henne A."/>
            <person name="Wiezer A."/>
            <person name="Baumer S."/>
            <person name="Jacobi C."/>
            <person name="Bruggemann H."/>
            <person name="Lienard T."/>
            <person name="Christmann A."/>
            <person name="Bomeke M."/>
            <person name="Steckel S."/>
            <person name="Bhattacharyya A."/>
            <person name="Lykidis A."/>
            <person name="Overbeek R."/>
            <person name="Klenk H.P."/>
            <person name="Gunsalus R.P."/>
            <person name="Fritz H.J."/>
            <person name="Gottschalk G."/>
        </authorList>
    </citation>
    <scope>NUCLEOTIDE SEQUENCE [LARGE SCALE GENOMIC DNA]</scope>
    <source>
        <strain evidence="2">ATCC BAA-159 / DSM 3647 / Goe1 / Go1 / JCM 11833 / OCM 88</strain>
    </source>
</reference>
<gene>
    <name evidence="1" type="ordered locus">MM_0161</name>
</gene>
<dbReference type="AlphaFoldDB" id="Q8Q0H5"/>
<dbReference type="Proteomes" id="UP000000595">
    <property type="component" value="Chromosome"/>
</dbReference>
<evidence type="ECO:0000313" key="2">
    <source>
        <dbReference type="Proteomes" id="UP000000595"/>
    </source>
</evidence>
<dbReference type="KEGG" id="mma:MM_0161"/>
<dbReference type="HOGENOM" id="CLU_3408357_0_0_2"/>
<dbReference type="EMBL" id="AE008384">
    <property type="protein sequence ID" value="AAM29857.1"/>
    <property type="molecule type" value="Genomic_DNA"/>
</dbReference>
<accession>Q8Q0H5</accession>